<dbReference type="Proteomes" id="UP000050741">
    <property type="component" value="Unassembled WGS sequence"/>
</dbReference>
<keyword evidence="1" id="KW-1185">Reference proteome</keyword>
<dbReference type="AlphaFoldDB" id="A0A183BZC7"/>
<reference evidence="1" key="1">
    <citation type="submission" date="2014-05" db="EMBL/GenBank/DDBJ databases">
        <title>The genome and life-stage specific transcriptomes of Globodera pallida elucidate key aspects of plant parasitism by a cyst nematode.</title>
        <authorList>
            <person name="Cotton J.A."/>
            <person name="Lilley C.J."/>
            <person name="Jones L.M."/>
            <person name="Kikuchi T."/>
            <person name="Reid A.J."/>
            <person name="Thorpe P."/>
            <person name="Tsai I.J."/>
            <person name="Beasley H."/>
            <person name="Blok V."/>
            <person name="Cock P.J.A."/>
            <person name="Van den Akker S.E."/>
            <person name="Holroyd N."/>
            <person name="Hunt M."/>
            <person name="Mantelin S."/>
            <person name="Naghra H."/>
            <person name="Pain A."/>
            <person name="Palomares-Rius J.E."/>
            <person name="Zarowiecki M."/>
            <person name="Berriman M."/>
            <person name="Jones J.T."/>
            <person name="Urwin P.E."/>
        </authorList>
    </citation>
    <scope>NUCLEOTIDE SEQUENCE [LARGE SCALE GENOMIC DNA]</scope>
    <source>
        <strain evidence="1">Lindley</strain>
    </source>
</reference>
<name>A0A183BZC7_GLOPA</name>
<evidence type="ECO:0000313" key="2">
    <source>
        <dbReference type="WBParaSite" id="GPLIN_000596800"/>
    </source>
</evidence>
<protein>
    <submittedName>
        <fullName evidence="2">tRNA exportin</fullName>
    </submittedName>
</protein>
<organism evidence="1 2">
    <name type="scientific">Globodera pallida</name>
    <name type="common">Potato cyst nematode worm</name>
    <name type="synonym">Heterodera pallida</name>
    <dbReference type="NCBI Taxonomy" id="36090"/>
    <lineage>
        <taxon>Eukaryota</taxon>
        <taxon>Metazoa</taxon>
        <taxon>Ecdysozoa</taxon>
        <taxon>Nematoda</taxon>
        <taxon>Chromadorea</taxon>
        <taxon>Rhabditida</taxon>
        <taxon>Tylenchina</taxon>
        <taxon>Tylenchomorpha</taxon>
        <taxon>Tylenchoidea</taxon>
        <taxon>Heteroderidae</taxon>
        <taxon>Heteroderinae</taxon>
        <taxon>Globodera</taxon>
    </lineage>
</organism>
<dbReference type="WBParaSite" id="GPLIN_000596800">
    <property type="protein sequence ID" value="GPLIN_000596800"/>
    <property type="gene ID" value="GPLIN_000596800"/>
</dbReference>
<proteinExistence type="predicted"/>
<sequence length="163" mass="18995">MSLLGVPTEIVQNELNEQTQLIIRHSACKLISAEPMFDGLAKNVDIFNEFLTKRLGTDNPKRLYIVQSIKRFMKAHDNGSLPNDSEQSMLQLANLNIYIQFYKSMQRFCDLFYLEPNVHNEQILREVFGTLCAFIRTIIRQFSEYCKMAQKDGFDQMKADICR</sequence>
<evidence type="ECO:0000313" key="1">
    <source>
        <dbReference type="Proteomes" id="UP000050741"/>
    </source>
</evidence>
<accession>A0A183BZC7</accession>
<reference evidence="2" key="2">
    <citation type="submission" date="2016-06" db="UniProtKB">
        <authorList>
            <consortium name="WormBaseParasite"/>
        </authorList>
    </citation>
    <scope>IDENTIFICATION</scope>
</reference>